<gene>
    <name evidence="1" type="ORF">ACD_49C00080G0001</name>
</gene>
<dbReference type="AlphaFoldDB" id="K2AVX9"/>
<sequence>MQEHDSKISNFDYELIVRELNLIIRESTLIMIEPNLETLKLRLQKRKFEPEWLDRKLKKQELLSKVYDLRLYGPMTFGKTPKDGPSWFQLEPKWLASEPKWLELNPKWRKLEPKWLELESRWLQSELKKLQSDRKWLALNINEIESGYRWLELEMKKLKGVNSISLESERLKNRIIEIDCEQNQMTDELNQHNESEQLNDIKIETDIPRNQESIESKNPVEPKKTISKPVEQKDFVQTTYENSKFTNIKNRLEGNFDNLKIKDLKKIAEETCILKQLSQESKDSMLLVIGDRIKQTVKEADKVDDKNSNAKPANTKPFEIFSEKSEKSAAKIKVEALINFAKTNRILIGEDIFKVKDTTNNVYQLIVDGQLEGNTCGPRACFNCLKFIE</sequence>
<protein>
    <submittedName>
        <fullName evidence="1">Uncharacterized protein</fullName>
    </submittedName>
</protein>
<feature type="non-terminal residue" evidence="1">
    <location>
        <position position="389"/>
    </location>
</feature>
<comment type="caution">
    <text evidence="1">The sequence shown here is derived from an EMBL/GenBank/DDBJ whole genome shotgun (WGS) entry which is preliminary data.</text>
</comment>
<organism evidence="1">
    <name type="scientific">uncultured bacterium</name>
    <name type="common">gcode 4</name>
    <dbReference type="NCBI Taxonomy" id="1234023"/>
    <lineage>
        <taxon>Bacteria</taxon>
        <taxon>environmental samples</taxon>
    </lineage>
</organism>
<name>K2AVX9_9BACT</name>
<proteinExistence type="predicted"/>
<evidence type="ECO:0000313" key="1">
    <source>
        <dbReference type="EMBL" id="EKD65836.1"/>
    </source>
</evidence>
<dbReference type="EMBL" id="AMFJ01021666">
    <property type="protein sequence ID" value="EKD65836.1"/>
    <property type="molecule type" value="Genomic_DNA"/>
</dbReference>
<reference evidence="1" key="1">
    <citation type="journal article" date="2012" name="Science">
        <title>Fermentation, hydrogen, and sulfur metabolism in multiple uncultivated bacterial phyla.</title>
        <authorList>
            <person name="Wrighton K.C."/>
            <person name="Thomas B.C."/>
            <person name="Sharon I."/>
            <person name="Miller C.S."/>
            <person name="Castelle C.J."/>
            <person name="VerBerkmoes N.C."/>
            <person name="Wilkins M.J."/>
            <person name="Hettich R.L."/>
            <person name="Lipton M.S."/>
            <person name="Williams K.H."/>
            <person name="Long P.E."/>
            <person name="Banfield J.F."/>
        </authorList>
    </citation>
    <scope>NUCLEOTIDE SEQUENCE [LARGE SCALE GENOMIC DNA]</scope>
</reference>
<accession>K2AVX9</accession>